<comment type="caution">
    <text evidence="2">The sequence shown here is derived from an EMBL/GenBank/DDBJ whole genome shotgun (WGS) entry which is preliminary data.</text>
</comment>
<organism evidence="2 3">
    <name type="scientific">Janthinobacterium psychrotolerans</name>
    <dbReference type="NCBI Taxonomy" id="1747903"/>
    <lineage>
        <taxon>Bacteria</taxon>
        <taxon>Pseudomonadati</taxon>
        <taxon>Pseudomonadota</taxon>
        <taxon>Betaproteobacteria</taxon>
        <taxon>Burkholderiales</taxon>
        <taxon>Oxalobacteraceae</taxon>
        <taxon>Janthinobacterium</taxon>
    </lineage>
</organism>
<protein>
    <submittedName>
        <fullName evidence="2">Uncharacterized protein</fullName>
    </submittedName>
</protein>
<evidence type="ECO:0000313" key="3">
    <source>
        <dbReference type="Proteomes" id="UP000092713"/>
    </source>
</evidence>
<feature type="region of interest" description="Disordered" evidence="1">
    <location>
        <begin position="145"/>
        <end position="185"/>
    </location>
</feature>
<feature type="compositionally biased region" description="Low complexity" evidence="1">
    <location>
        <begin position="153"/>
        <end position="167"/>
    </location>
</feature>
<accession>A0A1A7C9U4</accession>
<dbReference type="Proteomes" id="UP000092713">
    <property type="component" value="Unassembled WGS sequence"/>
</dbReference>
<dbReference type="AlphaFoldDB" id="A0A1A7C9U4"/>
<reference evidence="2 3" key="1">
    <citation type="submission" date="2016-04" db="EMBL/GenBank/DDBJ databases">
        <title>Draft genome sequence of Janthinobacterium psychrotolerans sp. nov., isolated from freshwater sediments in Denmark.</title>
        <authorList>
            <person name="Gong X."/>
            <person name="Skrivergaard S."/>
            <person name="Korsgaard B.S."/>
            <person name="Schreiber L."/>
            <person name="Marshall I.P."/>
            <person name="Finster K."/>
            <person name="Schramm A."/>
        </authorList>
    </citation>
    <scope>NUCLEOTIDE SEQUENCE [LARGE SCALE GENOMIC DNA]</scope>
    <source>
        <strain evidence="2 3">S3-2</strain>
    </source>
</reference>
<feature type="compositionally biased region" description="Basic residues" evidence="1">
    <location>
        <begin position="168"/>
        <end position="185"/>
    </location>
</feature>
<evidence type="ECO:0000256" key="1">
    <source>
        <dbReference type="SAM" id="MobiDB-lite"/>
    </source>
</evidence>
<keyword evidence="3" id="KW-1185">Reference proteome</keyword>
<sequence length="185" mass="20831">MGGHVQTEWLVTMPESLVTFVRNTQQPFFERIIHACLPALPRRLEGIENLGIEAYRGADLVAAARRPATSHGKLCLRLTARHGLAHHFPPALLEKRFRQLRRIVRITPGFGHIFQFRIHLLSSLPLICTYFQTCSSTLKATTVPPLPAPPLQSAPRRSCPSPSSPQRRGGRLRRLAPWRRSARVA</sequence>
<name>A0A1A7C9U4_9BURK</name>
<evidence type="ECO:0000313" key="2">
    <source>
        <dbReference type="EMBL" id="OBV41083.1"/>
    </source>
</evidence>
<dbReference type="EMBL" id="LOCQ01000039">
    <property type="protein sequence ID" value="OBV41083.1"/>
    <property type="molecule type" value="Genomic_DNA"/>
</dbReference>
<proteinExistence type="predicted"/>
<gene>
    <name evidence="2" type="ORF">ASR47_10242</name>
</gene>